<sequence length="457" mass="49738">MTASALLLIMLLAFGLNTLFWTTVGLGRTVTSWWLRRRGRPSADRPGSTPLTPADVAVLVAAHNEELVIAETIASAMSLVPTANVFVVSDGSSDRTADIVRAAGAQVLELNPNRGKAGALAAGIEHFDLCERFQVVTMLDADTHLAPDYLTTGLAQMNEPGVVAVAGRATTISAPDQLTRFGRLLVAYRERVYVAVQYLVKYGQAARWADAVTIVPGFASMYRTEALKQIDVSAPGLVIEDFNMTFEVHAKKLGRIAFHPQAAIAYTQDPDNFRDYVKQIRRWALGFWQTLRRHRLHVGRFWVALAAYVAELVTSSLLFVLLVPLLLVSVVAGVFGNGAGSWELAGVLPPQAVLLGVLVPDFLLTVLAAVVSRRPHYLLYALVFPVIRIVDAAMCLRTLPLAWRSRDTGVWRSPARRSNAKHRAGAVSATPQMAAAAGRPPLRIVHEGDQEPRSEIA</sequence>
<dbReference type="GO" id="GO:0016757">
    <property type="term" value="F:glycosyltransferase activity"/>
    <property type="evidence" value="ECO:0007669"/>
    <property type="project" value="UniProtKB-KW"/>
</dbReference>
<proteinExistence type="inferred from homology"/>
<evidence type="ECO:0000313" key="7">
    <source>
        <dbReference type="Proteomes" id="UP001160334"/>
    </source>
</evidence>
<comment type="caution">
    <text evidence="6">The sequence shown here is derived from an EMBL/GenBank/DDBJ whole genome shotgun (WGS) entry which is preliminary data.</text>
</comment>
<keyword evidence="3 6" id="KW-0808">Transferase</keyword>
<keyword evidence="5" id="KW-1133">Transmembrane helix</keyword>
<accession>A0ABT6MD99</accession>
<feature type="transmembrane region" description="Helical" evidence="5">
    <location>
        <begin position="301"/>
        <end position="332"/>
    </location>
</feature>
<dbReference type="Proteomes" id="UP001160334">
    <property type="component" value="Unassembled WGS sequence"/>
</dbReference>
<dbReference type="CDD" id="cd06423">
    <property type="entry name" value="CESA_like"/>
    <property type="match status" value="1"/>
</dbReference>
<feature type="compositionally biased region" description="Basic and acidic residues" evidence="4">
    <location>
        <begin position="444"/>
        <end position="457"/>
    </location>
</feature>
<evidence type="ECO:0000256" key="5">
    <source>
        <dbReference type="SAM" id="Phobius"/>
    </source>
</evidence>
<gene>
    <name evidence="6" type="ORF">M2280_002584</name>
</gene>
<name>A0ABT6MD99_9NOCA</name>
<keyword evidence="5" id="KW-0472">Membrane</keyword>
<feature type="transmembrane region" description="Helical" evidence="5">
    <location>
        <begin position="352"/>
        <end position="371"/>
    </location>
</feature>
<dbReference type="Pfam" id="PF13641">
    <property type="entry name" value="Glyco_tranf_2_3"/>
    <property type="match status" value="1"/>
</dbReference>
<evidence type="ECO:0000256" key="1">
    <source>
        <dbReference type="ARBA" id="ARBA00006739"/>
    </source>
</evidence>
<dbReference type="EC" id="2.4.1.-" evidence="6"/>
<protein>
    <submittedName>
        <fullName evidence="6">Biofilm PGA synthesis N-glycosyltransferase PgaC</fullName>
        <ecNumber evidence="6">2.4.1.-</ecNumber>
    </submittedName>
</protein>
<keyword evidence="2 6" id="KW-0328">Glycosyltransferase</keyword>
<dbReference type="InterPro" id="IPR029044">
    <property type="entry name" value="Nucleotide-diphossugar_trans"/>
</dbReference>
<feature type="region of interest" description="Disordered" evidence="4">
    <location>
        <begin position="429"/>
        <end position="457"/>
    </location>
</feature>
<keyword evidence="7" id="KW-1185">Reference proteome</keyword>
<reference evidence="6 7" key="1">
    <citation type="submission" date="2023-04" db="EMBL/GenBank/DDBJ databases">
        <title>Forest soil microbial communities from Buena Vista Peninsula, Colon Province, Panama.</title>
        <authorList>
            <person name="Bouskill N."/>
        </authorList>
    </citation>
    <scope>NUCLEOTIDE SEQUENCE [LARGE SCALE GENOMIC DNA]</scope>
    <source>
        <strain evidence="6 7">CFH S0262</strain>
    </source>
</reference>
<dbReference type="SUPFAM" id="SSF53448">
    <property type="entry name" value="Nucleotide-diphospho-sugar transferases"/>
    <property type="match status" value="1"/>
</dbReference>
<dbReference type="PANTHER" id="PTHR43630">
    <property type="entry name" value="POLY-BETA-1,6-N-ACETYL-D-GLUCOSAMINE SYNTHASE"/>
    <property type="match status" value="1"/>
</dbReference>
<keyword evidence="5" id="KW-0812">Transmembrane</keyword>
<evidence type="ECO:0000256" key="3">
    <source>
        <dbReference type="ARBA" id="ARBA00022679"/>
    </source>
</evidence>
<evidence type="ECO:0000256" key="2">
    <source>
        <dbReference type="ARBA" id="ARBA00022676"/>
    </source>
</evidence>
<dbReference type="PANTHER" id="PTHR43630:SF1">
    <property type="entry name" value="POLY-BETA-1,6-N-ACETYL-D-GLUCOSAMINE SYNTHASE"/>
    <property type="match status" value="1"/>
</dbReference>
<comment type="similarity">
    <text evidence="1">Belongs to the glycosyltransferase 2 family.</text>
</comment>
<dbReference type="EMBL" id="JARXVC010000005">
    <property type="protein sequence ID" value="MDH6281364.1"/>
    <property type="molecule type" value="Genomic_DNA"/>
</dbReference>
<dbReference type="Gene3D" id="3.90.550.10">
    <property type="entry name" value="Spore Coat Polysaccharide Biosynthesis Protein SpsA, Chain A"/>
    <property type="match status" value="1"/>
</dbReference>
<evidence type="ECO:0000313" key="6">
    <source>
        <dbReference type="EMBL" id="MDH6281364.1"/>
    </source>
</evidence>
<evidence type="ECO:0000256" key="4">
    <source>
        <dbReference type="SAM" id="MobiDB-lite"/>
    </source>
</evidence>
<organism evidence="6 7">
    <name type="scientific">Prescottella agglutinans</name>
    <dbReference type="NCBI Taxonomy" id="1644129"/>
    <lineage>
        <taxon>Bacteria</taxon>
        <taxon>Bacillati</taxon>
        <taxon>Actinomycetota</taxon>
        <taxon>Actinomycetes</taxon>
        <taxon>Mycobacteriales</taxon>
        <taxon>Nocardiaceae</taxon>
        <taxon>Prescottella</taxon>
    </lineage>
</organism>
<dbReference type="RefSeq" id="WP_280760684.1">
    <property type="nucleotide sequence ID" value="NZ_JARXVC010000005.1"/>
</dbReference>
<feature type="transmembrane region" description="Helical" evidence="5">
    <location>
        <begin position="6"/>
        <end position="30"/>
    </location>
</feature>